<keyword evidence="3" id="KW-0238">DNA-binding</keyword>
<reference evidence="6 7" key="1">
    <citation type="submission" date="2021-05" db="EMBL/GenBank/DDBJ databases">
        <title>Fusibacter ferrireducens sp. nov., an anaerobic, sulfur- and Fe-reducing bacterium isolated from the mangrove sediment.</title>
        <authorList>
            <person name="Qiu D."/>
        </authorList>
    </citation>
    <scope>NUCLEOTIDE SEQUENCE [LARGE SCALE GENOMIC DNA]</scope>
    <source>
        <strain evidence="6 7">DSM 12116</strain>
    </source>
</reference>
<dbReference type="PRINTS" id="PR00039">
    <property type="entry name" value="HTHLYSR"/>
</dbReference>
<organism evidence="6 7">
    <name type="scientific">Fusibacter paucivorans</name>
    <dbReference type="NCBI Taxonomy" id="76009"/>
    <lineage>
        <taxon>Bacteria</taxon>
        <taxon>Bacillati</taxon>
        <taxon>Bacillota</taxon>
        <taxon>Clostridia</taxon>
        <taxon>Eubacteriales</taxon>
        <taxon>Eubacteriales Family XII. Incertae Sedis</taxon>
        <taxon>Fusibacter</taxon>
    </lineage>
</organism>
<dbReference type="InterPro" id="IPR036390">
    <property type="entry name" value="WH_DNA-bd_sf"/>
</dbReference>
<evidence type="ECO:0000256" key="2">
    <source>
        <dbReference type="ARBA" id="ARBA00023015"/>
    </source>
</evidence>
<dbReference type="CDD" id="cd05466">
    <property type="entry name" value="PBP2_LTTR_substrate"/>
    <property type="match status" value="1"/>
</dbReference>
<evidence type="ECO:0000259" key="5">
    <source>
        <dbReference type="PROSITE" id="PS50931"/>
    </source>
</evidence>
<evidence type="ECO:0000256" key="4">
    <source>
        <dbReference type="ARBA" id="ARBA00023163"/>
    </source>
</evidence>
<accession>A0ABS5PQZ9</accession>
<sequence>MNLKSIEYFLVTAEEMNFTRAAERLYISQQALSGHIKRLESEYNIQLFERKPTLRLTQGGEQFVHYGNRILTSEKCLRSKLSDISADCYAHLTIGISRLRGKIFIPMILSQYHQTYPNVSIKLVDGNSDKFQELLQSGKIDLYVGIDIPATHNQQFIELAREQMQCCMSQDFLQRSFPNNWRKMMQKFEQGADLKDIAYLPLITLCSSNRLRKRLNSLFSGYSINPHFAFEAESQDLLYQLTKLGYGVGIFSPVALYQNTREIDSLGDSFHIFPIRDDMDENVLSLVYRTDYTLPEYTKDFIDIAYKVFQLYRTHINRHSNDLLYQQVSTMQF</sequence>
<dbReference type="Gene3D" id="1.10.10.10">
    <property type="entry name" value="Winged helix-like DNA-binding domain superfamily/Winged helix DNA-binding domain"/>
    <property type="match status" value="1"/>
</dbReference>
<name>A0ABS5PQZ9_9FIRM</name>
<dbReference type="Proteomes" id="UP000746471">
    <property type="component" value="Unassembled WGS sequence"/>
</dbReference>
<dbReference type="Gene3D" id="3.40.190.290">
    <property type="match status" value="1"/>
</dbReference>
<keyword evidence="2" id="KW-0805">Transcription regulation</keyword>
<feature type="domain" description="HTH lysR-type" evidence="5">
    <location>
        <begin position="1"/>
        <end position="57"/>
    </location>
</feature>
<evidence type="ECO:0000313" key="6">
    <source>
        <dbReference type="EMBL" id="MBS7527593.1"/>
    </source>
</evidence>
<dbReference type="SUPFAM" id="SSF53850">
    <property type="entry name" value="Periplasmic binding protein-like II"/>
    <property type="match status" value="1"/>
</dbReference>
<comment type="similarity">
    <text evidence="1">Belongs to the LysR transcriptional regulatory family.</text>
</comment>
<gene>
    <name evidence="6" type="ORF">KHM83_12985</name>
</gene>
<evidence type="ECO:0000313" key="7">
    <source>
        <dbReference type="Proteomes" id="UP000746471"/>
    </source>
</evidence>
<dbReference type="InterPro" id="IPR036388">
    <property type="entry name" value="WH-like_DNA-bd_sf"/>
</dbReference>
<dbReference type="PANTHER" id="PTHR30126:SF96">
    <property type="entry name" value="TRANSCRIPTIONAL REGULATORY PROTEIN, LYSR FAMILY"/>
    <property type="match status" value="1"/>
</dbReference>
<keyword evidence="7" id="KW-1185">Reference proteome</keyword>
<dbReference type="Pfam" id="PF00126">
    <property type="entry name" value="HTH_1"/>
    <property type="match status" value="1"/>
</dbReference>
<dbReference type="SUPFAM" id="SSF46785">
    <property type="entry name" value="Winged helix' DNA-binding domain"/>
    <property type="match status" value="1"/>
</dbReference>
<dbReference type="PROSITE" id="PS50931">
    <property type="entry name" value="HTH_LYSR"/>
    <property type="match status" value="1"/>
</dbReference>
<comment type="caution">
    <text evidence="6">The sequence shown here is derived from an EMBL/GenBank/DDBJ whole genome shotgun (WGS) entry which is preliminary data.</text>
</comment>
<dbReference type="Pfam" id="PF03466">
    <property type="entry name" value="LysR_substrate"/>
    <property type="match status" value="1"/>
</dbReference>
<evidence type="ECO:0000256" key="1">
    <source>
        <dbReference type="ARBA" id="ARBA00009437"/>
    </source>
</evidence>
<dbReference type="PANTHER" id="PTHR30126">
    <property type="entry name" value="HTH-TYPE TRANSCRIPTIONAL REGULATOR"/>
    <property type="match status" value="1"/>
</dbReference>
<dbReference type="InterPro" id="IPR005119">
    <property type="entry name" value="LysR_subst-bd"/>
</dbReference>
<dbReference type="RefSeq" id="WP_213237455.1">
    <property type="nucleotide sequence ID" value="NZ_JAHBCL010000022.1"/>
</dbReference>
<keyword evidence="4" id="KW-0804">Transcription</keyword>
<evidence type="ECO:0000256" key="3">
    <source>
        <dbReference type="ARBA" id="ARBA00023125"/>
    </source>
</evidence>
<dbReference type="InterPro" id="IPR000847">
    <property type="entry name" value="LysR_HTH_N"/>
</dbReference>
<dbReference type="EMBL" id="JAHBCL010000022">
    <property type="protein sequence ID" value="MBS7527593.1"/>
    <property type="molecule type" value="Genomic_DNA"/>
</dbReference>
<proteinExistence type="inferred from homology"/>
<protein>
    <submittedName>
        <fullName evidence="6">LysR family transcriptional regulator</fullName>
    </submittedName>
</protein>